<name>A0A7X0DE40_9HYPH</name>
<dbReference type="RefSeq" id="WP_077547488.1">
    <property type="nucleotide sequence ID" value="NZ_JACHEJ010000003.1"/>
</dbReference>
<evidence type="ECO:0000256" key="1">
    <source>
        <dbReference type="SAM" id="MobiDB-lite"/>
    </source>
</evidence>
<evidence type="ECO:0000313" key="2">
    <source>
        <dbReference type="EMBL" id="MBB6179734.1"/>
    </source>
</evidence>
<dbReference type="AlphaFoldDB" id="A0A7X0DE40"/>
<proteinExistence type="predicted"/>
<feature type="compositionally biased region" description="Basic and acidic residues" evidence="1">
    <location>
        <begin position="1"/>
        <end position="21"/>
    </location>
</feature>
<accession>A0A7X0DE40</accession>
<comment type="caution">
    <text evidence="2">The sequence shown here is derived from an EMBL/GenBank/DDBJ whole genome shotgun (WGS) entry which is preliminary data.</text>
</comment>
<feature type="compositionally biased region" description="Basic and acidic residues" evidence="1">
    <location>
        <begin position="41"/>
        <end position="59"/>
    </location>
</feature>
<organism evidence="2 3">
    <name type="scientific">Pseudorhizobium flavum</name>
    <dbReference type="NCBI Taxonomy" id="1335061"/>
    <lineage>
        <taxon>Bacteria</taxon>
        <taxon>Pseudomonadati</taxon>
        <taxon>Pseudomonadota</taxon>
        <taxon>Alphaproteobacteria</taxon>
        <taxon>Hyphomicrobiales</taxon>
        <taxon>Rhizobiaceae</taxon>
        <taxon>Rhizobium/Agrobacterium group</taxon>
        <taxon>Pseudorhizobium</taxon>
    </lineage>
</organism>
<reference evidence="2 3" key="1">
    <citation type="submission" date="2020-08" db="EMBL/GenBank/DDBJ databases">
        <title>Genomic Encyclopedia of Type Strains, Phase IV (KMG-IV): sequencing the most valuable type-strain genomes for metagenomic binning, comparative biology and taxonomic classification.</title>
        <authorList>
            <person name="Goeker M."/>
        </authorList>
    </citation>
    <scope>NUCLEOTIDE SEQUENCE [LARGE SCALE GENOMIC DNA]</scope>
    <source>
        <strain evidence="2 3">DSM 102134</strain>
    </source>
</reference>
<protein>
    <submittedName>
        <fullName evidence="2">Uncharacterized protein</fullName>
    </submittedName>
</protein>
<feature type="region of interest" description="Disordered" evidence="1">
    <location>
        <begin position="1"/>
        <end position="59"/>
    </location>
</feature>
<dbReference type="EMBL" id="JACHEJ010000003">
    <property type="protein sequence ID" value="MBB6179734.1"/>
    <property type="molecule type" value="Genomic_DNA"/>
</dbReference>
<sequence length="59" mass="6590">MNHTDKQETKQEAQQKTDEQAKVSANSPISPVEEFDVGAADDDRRIFHNGDTDRTSGKD</sequence>
<gene>
    <name evidence="2" type="ORF">HNQ75_001702</name>
</gene>
<dbReference type="Proteomes" id="UP000535501">
    <property type="component" value="Unassembled WGS sequence"/>
</dbReference>
<evidence type="ECO:0000313" key="3">
    <source>
        <dbReference type="Proteomes" id="UP000535501"/>
    </source>
</evidence>
<keyword evidence="3" id="KW-1185">Reference proteome</keyword>